<keyword evidence="3" id="KW-0540">Nuclease</keyword>
<dbReference type="EMBL" id="AVOT02066156">
    <property type="protein sequence ID" value="MBW0558039.1"/>
    <property type="molecule type" value="Genomic_DNA"/>
</dbReference>
<name>A0A9Q3J9V8_9BASI</name>
<evidence type="ECO:0000256" key="3">
    <source>
        <dbReference type="ARBA" id="ARBA00022722"/>
    </source>
</evidence>
<proteinExistence type="predicted"/>
<dbReference type="GO" id="GO:0046872">
    <property type="term" value="F:metal ion binding"/>
    <property type="evidence" value="ECO:0007669"/>
    <property type="project" value="UniProtKB-KW"/>
</dbReference>
<dbReference type="OrthoDB" id="1750614at2759"/>
<dbReference type="GO" id="GO:0003887">
    <property type="term" value="F:DNA-directed DNA polymerase activity"/>
    <property type="evidence" value="ECO:0007669"/>
    <property type="project" value="UniProtKB-KW"/>
</dbReference>
<evidence type="ECO:0000256" key="1">
    <source>
        <dbReference type="ARBA" id="ARBA00022578"/>
    </source>
</evidence>
<keyword evidence="8" id="KW-0694">RNA-binding</keyword>
<sequence length="221" mass="25409">MVTQTGDVIVADFMGPLPPSFDLKRYVLVVQDHFSQLAALIPLSNKAEAKHQLCLWMIKFTNVTSFHIMPLRTDNSTEFRNIFLTTFLHEHGIIHETSIPYEHHQNGKIEHTNQSILEIARTMLTASRLPKELWPYAFRHATWIFNSTLHSDNITTPYEIVAKKKLSLLPLRVFGAKGYAYYWEKTLLGPCSNCHDAPQQTFQAQLLKITRLHCLHHSSTS</sequence>
<dbReference type="PANTHER" id="PTHR42648:SF11">
    <property type="entry name" value="TRANSPOSON TY4-P GAG-POL POLYPROTEIN"/>
    <property type="match status" value="1"/>
</dbReference>
<keyword evidence="5" id="KW-0255">Endonuclease</keyword>
<evidence type="ECO:0000256" key="6">
    <source>
        <dbReference type="ARBA" id="ARBA00022801"/>
    </source>
</evidence>
<dbReference type="GO" id="GO:0016787">
    <property type="term" value="F:hydrolase activity"/>
    <property type="evidence" value="ECO:0007669"/>
    <property type="project" value="UniProtKB-KW"/>
</dbReference>
<dbReference type="PROSITE" id="PS50994">
    <property type="entry name" value="INTEGRASE"/>
    <property type="match status" value="1"/>
</dbReference>
<evidence type="ECO:0000313" key="16">
    <source>
        <dbReference type="EMBL" id="MBW0558039.1"/>
    </source>
</evidence>
<dbReference type="GO" id="GO:0003723">
    <property type="term" value="F:RNA binding"/>
    <property type="evidence" value="ECO:0007669"/>
    <property type="project" value="UniProtKB-KW"/>
</dbReference>
<protein>
    <recommendedName>
        <fullName evidence="15">Integrase catalytic domain-containing protein</fullName>
    </recommendedName>
</protein>
<keyword evidence="11" id="KW-0808">Transferase</keyword>
<dbReference type="Gene3D" id="3.30.420.10">
    <property type="entry name" value="Ribonuclease H-like superfamily/Ribonuclease H"/>
    <property type="match status" value="1"/>
</dbReference>
<comment type="catalytic activity">
    <reaction evidence="13">
        <text>DNA(n) + a 2'-deoxyribonucleoside 5'-triphosphate = DNA(n+1) + diphosphate</text>
        <dbReference type="Rhea" id="RHEA:22508"/>
        <dbReference type="Rhea" id="RHEA-COMP:17339"/>
        <dbReference type="Rhea" id="RHEA-COMP:17340"/>
        <dbReference type="ChEBI" id="CHEBI:33019"/>
        <dbReference type="ChEBI" id="CHEBI:61560"/>
        <dbReference type="ChEBI" id="CHEBI:173112"/>
        <dbReference type="EC" id="2.7.7.49"/>
    </reaction>
</comment>
<evidence type="ECO:0000256" key="12">
    <source>
        <dbReference type="ARBA" id="ARBA00023172"/>
    </source>
</evidence>
<keyword evidence="17" id="KW-1185">Reference proteome</keyword>
<keyword evidence="12" id="KW-0233">DNA recombination</keyword>
<gene>
    <name evidence="16" type="ORF">O181_097754</name>
</gene>
<keyword evidence="4" id="KW-0479">Metal-binding</keyword>
<dbReference type="GO" id="GO:0005634">
    <property type="term" value="C:nucleus"/>
    <property type="evidence" value="ECO:0007669"/>
    <property type="project" value="UniProtKB-ARBA"/>
</dbReference>
<evidence type="ECO:0000256" key="5">
    <source>
        <dbReference type="ARBA" id="ARBA00022759"/>
    </source>
</evidence>
<dbReference type="GO" id="GO:0003964">
    <property type="term" value="F:RNA-directed DNA polymerase activity"/>
    <property type="evidence" value="ECO:0007669"/>
    <property type="project" value="UniProtKB-KW"/>
</dbReference>
<evidence type="ECO:0000259" key="15">
    <source>
        <dbReference type="PROSITE" id="PS50994"/>
    </source>
</evidence>
<evidence type="ECO:0000256" key="10">
    <source>
        <dbReference type="ARBA" id="ARBA00022918"/>
    </source>
</evidence>
<accession>A0A9Q3J9V8</accession>
<dbReference type="InterPro" id="IPR039537">
    <property type="entry name" value="Retrotran_Ty1/copia-like"/>
</dbReference>
<keyword evidence="9" id="KW-0229">DNA integration</keyword>
<evidence type="ECO:0000256" key="7">
    <source>
        <dbReference type="ARBA" id="ARBA00022842"/>
    </source>
</evidence>
<keyword evidence="1" id="KW-0815">Transposition</keyword>
<evidence type="ECO:0000313" key="17">
    <source>
        <dbReference type="Proteomes" id="UP000765509"/>
    </source>
</evidence>
<evidence type="ECO:0000256" key="14">
    <source>
        <dbReference type="ARBA" id="ARBA00049244"/>
    </source>
</evidence>
<evidence type="ECO:0000256" key="8">
    <source>
        <dbReference type="ARBA" id="ARBA00022884"/>
    </source>
</evidence>
<dbReference type="GO" id="GO:0032196">
    <property type="term" value="P:transposition"/>
    <property type="evidence" value="ECO:0007669"/>
    <property type="project" value="UniProtKB-KW"/>
</dbReference>
<evidence type="ECO:0000256" key="9">
    <source>
        <dbReference type="ARBA" id="ARBA00022908"/>
    </source>
</evidence>
<keyword evidence="2" id="KW-0548">Nucleotidyltransferase</keyword>
<comment type="caution">
    <text evidence="16">The sequence shown here is derived from an EMBL/GenBank/DDBJ whole genome shotgun (WGS) entry which is preliminary data.</text>
</comment>
<feature type="domain" description="Integrase catalytic" evidence="15">
    <location>
        <begin position="1"/>
        <end position="165"/>
    </location>
</feature>
<organism evidence="16 17">
    <name type="scientific">Austropuccinia psidii MF-1</name>
    <dbReference type="NCBI Taxonomy" id="1389203"/>
    <lineage>
        <taxon>Eukaryota</taxon>
        <taxon>Fungi</taxon>
        <taxon>Dikarya</taxon>
        <taxon>Basidiomycota</taxon>
        <taxon>Pucciniomycotina</taxon>
        <taxon>Pucciniomycetes</taxon>
        <taxon>Pucciniales</taxon>
        <taxon>Sphaerophragmiaceae</taxon>
        <taxon>Austropuccinia</taxon>
    </lineage>
</organism>
<dbReference type="InterPro" id="IPR001584">
    <property type="entry name" value="Integrase_cat-core"/>
</dbReference>
<dbReference type="GO" id="GO:0015074">
    <property type="term" value="P:DNA integration"/>
    <property type="evidence" value="ECO:0007669"/>
    <property type="project" value="UniProtKB-KW"/>
</dbReference>
<dbReference type="PANTHER" id="PTHR42648">
    <property type="entry name" value="TRANSPOSASE, PUTATIVE-RELATED"/>
    <property type="match status" value="1"/>
</dbReference>
<dbReference type="GO" id="GO:0004519">
    <property type="term" value="F:endonuclease activity"/>
    <property type="evidence" value="ECO:0007669"/>
    <property type="project" value="UniProtKB-KW"/>
</dbReference>
<evidence type="ECO:0000256" key="4">
    <source>
        <dbReference type="ARBA" id="ARBA00022723"/>
    </source>
</evidence>
<keyword evidence="7" id="KW-0460">Magnesium</keyword>
<dbReference type="Proteomes" id="UP000765509">
    <property type="component" value="Unassembled WGS sequence"/>
</dbReference>
<dbReference type="GO" id="GO:0006310">
    <property type="term" value="P:DNA recombination"/>
    <property type="evidence" value="ECO:0007669"/>
    <property type="project" value="UniProtKB-KW"/>
</dbReference>
<evidence type="ECO:0000256" key="2">
    <source>
        <dbReference type="ARBA" id="ARBA00022695"/>
    </source>
</evidence>
<keyword evidence="10" id="KW-0695">RNA-directed DNA polymerase</keyword>
<dbReference type="InterPro" id="IPR036397">
    <property type="entry name" value="RNaseH_sf"/>
</dbReference>
<reference evidence="16" key="1">
    <citation type="submission" date="2021-03" db="EMBL/GenBank/DDBJ databases">
        <title>Draft genome sequence of rust myrtle Austropuccinia psidii MF-1, a brazilian biotype.</title>
        <authorList>
            <person name="Quecine M.C."/>
            <person name="Pachon D.M.R."/>
            <person name="Bonatelli M.L."/>
            <person name="Correr F.H."/>
            <person name="Franceschini L.M."/>
            <person name="Leite T.F."/>
            <person name="Margarido G.R.A."/>
            <person name="Almeida C.A."/>
            <person name="Ferrarezi J.A."/>
            <person name="Labate C.A."/>
        </authorList>
    </citation>
    <scope>NUCLEOTIDE SEQUENCE</scope>
    <source>
        <strain evidence="16">MF-1</strain>
    </source>
</reference>
<dbReference type="InterPro" id="IPR012337">
    <property type="entry name" value="RNaseH-like_sf"/>
</dbReference>
<comment type="catalytic activity">
    <reaction evidence="14">
        <text>DNA(n) + a 2'-deoxyribonucleoside 5'-triphosphate = DNA(n+1) + diphosphate</text>
        <dbReference type="Rhea" id="RHEA:22508"/>
        <dbReference type="Rhea" id="RHEA-COMP:17339"/>
        <dbReference type="Rhea" id="RHEA-COMP:17340"/>
        <dbReference type="ChEBI" id="CHEBI:33019"/>
        <dbReference type="ChEBI" id="CHEBI:61560"/>
        <dbReference type="ChEBI" id="CHEBI:173112"/>
        <dbReference type="EC" id="2.7.7.7"/>
    </reaction>
</comment>
<keyword evidence="11" id="KW-0239">DNA-directed DNA polymerase</keyword>
<dbReference type="SUPFAM" id="SSF53098">
    <property type="entry name" value="Ribonuclease H-like"/>
    <property type="match status" value="1"/>
</dbReference>
<dbReference type="AlphaFoldDB" id="A0A9Q3J9V8"/>
<evidence type="ECO:0000256" key="11">
    <source>
        <dbReference type="ARBA" id="ARBA00022932"/>
    </source>
</evidence>
<keyword evidence="6" id="KW-0378">Hydrolase</keyword>
<evidence type="ECO:0000256" key="13">
    <source>
        <dbReference type="ARBA" id="ARBA00048173"/>
    </source>
</evidence>